<dbReference type="PROSITE" id="PS00012">
    <property type="entry name" value="PHOSPHOPANTETHEINE"/>
    <property type="match status" value="1"/>
</dbReference>
<evidence type="ECO:0000256" key="6">
    <source>
        <dbReference type="ARBA" id="ARBA00033440"/>
    </source>
</evidence>
<evidence type="ECO:0000256" key="4">
    <source>
        <dbReference type="ARBA" id="ARBA00016743"/>
    </source>
</evidence>
<dbReference type="EMBL" id="LT906453">
    <property type="protein sequence ID" value="SNV22640.1"/>
    <property type="molecule type" value="Genomic_DNA"/>
</dbReference>
<evidence type="ECO:0000313" key="13">
    <source>
        <dbReference type="Proteomes" id="UP000242637"/>
    </source>
</evidence>
<evidence type="ECO:0000259" key="7">
    <source>
        <dbReference type="Pfam" id="PF00501"/>
    </source>
</evidence>
<feature type="domain" description="AMP-dependent synthetase/ligase" evidence="7">
    <location>
        <begin position="530"/>
        <end position="878"/>
    </location>
</feature>
<dbReference type="PANTHER" id="PTHR45527">
    <property type="entry name" value="NONRIBOSOMAL PEPTIDE SYNTHETASE"/>
    <property type="match status" value="1"/>
</dbReference>
<keyword evidence="13" id="KW-1185">Reference proteome</keyword>
<dbReference type="PROSITE" id="PS00455">
    <property type="entry name" value="AMP_BINDING"/>
    <property type="match status" value="1"/>
</dbReference>
<dbReference type="GO" id="GO:0016874">
    <property type="term" value="F:ligase activity"/>
    <property type="evidence" value="ECO:0007669"/>
    <property type="project" value="UniProtKB-KW"/>
</dbReference>
<evidence type="ECO:0000259" key="9">
    <source>
        <dbReference type="Pfam" id="PF00975"/>
    </source>
</evidence>
<comment type="cofactor">
    <cofactor evidence="1">
        <name>pantetheine 4'-phosphate</name>
        <dbReference type="ChEBI" id="CHEBI:47942"/>
    </cofactor>
</comment>
<evidence type="ECO:0000256" key="2">
    <source>
        <dbReference type="ARBA" id="ARBA00005102"/>
    </source>
</evidence>
<dbReference type="GO" id="GO:0043041">
    <property type="term" value="P:amino acid activation for nonribosomal peptide biosynthetic process"/>
    <property type="evidence" value="ECO:0007669"/>
    <property type="project" value="TreeGrafter"/>
</dbReference>
<dbReference type="InterPro" id="IPR045851">
    <property type="entry name" value="AMP-bd_C_sf"/>
</dbReference>
<dbReference type="SUPFAM" id="SSF52777">
    <property type="entry name" value="CoA-dependent acyltransferases"/>
    <property type="match status" value="2"/>
</dbReference>
<accession>A0A239VLK0</accession>
<feature type="domain" description="Condensation" evidence="8">
    <location>
        <begin position="71"/>
        <end position="490"/>
    </location>
</feature>
<dbReference type="KEGG" id="dco:SAMEA4475696_1592"/>
<comment type="similarity">
    <text evidence="3">Belongs to the ATP-dependent AMP-binding enzyme family. MbtB subfamily.</text>
</comment>
<dbReference type="GeneID" id="63459796"/>
<dbReference type="GO" id="GO:0044550">
    <property type="term" value="P:secondary metabolite biosynthetic process"/>
    <property type="evidence" value="ECO:0007669"/>
    <property type="project" value="TreeGrafter"/>
</dbReference>
<dbReference type="NCBIfam" id="TIGR01733">
    <property type="entry name" value="AA-adenyl-dom"/>
    <property type="match status" value="1"/>
</dbReference>
<dbReference type="STRING" id="1121387.GCA_000429885_02258"/>
<dbReference type="InterPro" id="IPR023213">
    <property type="entry name" value="CAT-like_dom_sf"/>
</dbReference>
<evidence type="ECO:0000313" key="12">
    <source>
        <dbReference type="EMBL" id="SNV22640.1"/>
    </source>
</evidence>
<dbReference type="InterPro" id="IPR010071">
    <property type="entry name" value="AA_adenyl_dom"/>
</dbReference>
<dbReference type="SUPFAM" id="SSF53474">
    <property type="entry name" value="alpha/beta-Hydrolases"/>
    <property type="match status" value="1"/>
</dbReference>
<dbReference type="InterPro" id="IPR044894">
    <property type="entry name" value="TubC_N_sf"/>
</dbReference>
<dbReference type="InterPro" id="IPR001242">
    <property type="entry name" value="Condensation_dom"/>
</dbReference>
<organism evidence="12 13">
    <name type="scientific">Dermatophilus congolensis</name>
    <dbReference type="NCBI Taxonomy" id="1863"/>
    <lineage>
        <taxon>Bacteria</taxon>
        <taxon>Bacillati</taxon>
        <taxon>Actinomycetota</taxon>
        <taxon>Actinomycetes</taxon>
        <taxon>Micrococcales</taxon>
        <taxon>Dermatophilaceae</taxon>
        <taxon>Dermatophilus</taxon>
    </lineage>
</organism>
<dbReference type="CDD" id="cd19535">
    <property type="entry name" value="Cyc_NRPS"/>
    <property type="match status" value="1"/>
</dbReference>
<dbReference type="PANTHER" id="PTHR45527:SF10">
    <property type="entry name" value="PYOCHELIN SYNTHASE PCHF"/>
    <property type="match status" value="1"/>
</dbReference>
<sequence length="1812" mass="195833">MIPTRNLIDVWRAQGIDLWDDDGRLRYRAPRGVVTAETLQELKARKDEILTVLRADRGPSVDSEHRYDPFPLTDVQSAYLMGRSGAFDHSGVACHLYCEVEYPRLQMERACTAWQELVRRHDMLRVRIDPAGYQQVLADVPPLPITVTELSDAQESTRAEHVQQVRAAMSHAVHPVGQWPMFAVAFTQPHEEDPDGATLMHVSYDFLMGDWASLLSLLRQWEELYNGAEGAQCSPVLFRDFVVWERGQREKAPYRQARDYWLQRIDELPAAPQISLSETESESACWSGIEALIAPEAWNTIRSRAQAVGLTPTAVVLTCYADVLAQWAQDRHFCLNLTVLDRPAEVPGVDEIIGDFTTVTLLEVGAKAGSFTERATQVMHQLLEDLDHRAFSGVEVMREIARRRGRHTAAMPYVFTSAIGVGSQDSAEAQQGKIVHSISQTPQAVLDCQVMDDADGLHIHLDGRVGALQEAVRKDMAEVLVAALEKLASDEDAWDAFSPVRLPQWQQVERNHANNTAGQQVEGTLHGALARAAAAAPNAPAVISDQVCWSHAQLQQHALTVSAALRQRGVQPGDRVAVCVPRSPEQIAAVLGVLALGAAYVPIDVRHPSGRRSMIARSAEVRVFIHDASTAPETLDGVTAVELASLLTGEAGDAATLAADVGHPDDLAYVIFTSGSTGTPKGVRMSHRAALNTIEDVNRRCGVDAASRSIAIADLSFDLSVYDIFGPLSQGGAVVLPPAEAVPNPAAWLSAAADNGVTIFNTVPAVAQMMLSAVEGGALPPSGVRTWILSGDRIPRDLVRRLHEVFPGTIFEAMGGATEAAIWSIAHRIDLECVSGEIPYGTPLANQRFAVIDQAGQDRPVGVSGEIVILGAGLAQGYEDCAQTERAFIDDPVRGRFYRTGDAGRYLPGGDIEIEGRLDDQVKIRGHRIELGEVESVLVADPSVRQAAVVVAGEGAQRALHGFIVAEQGSSDAAGEPVAQAMEEAAGLAADVVDCTDAEGIAAYATAMEKACVASIVEVLGRVDAGLPVAAAHQWIVDLWRQTLAAWHPHLLSGGNQGVVNPGLAVGAAEVQRLWEEVGQLSPRGADYRGVTAYVRRCADVLPQLLSGEQRPSDLLFTDGVDDSSAQVYRKRLSMRWGTETVAHLVERLVEGDPQRPLRVLEIGAGTGSTTDAVLRGLGDRPYEYVFSDRASFFLDAAQQRWSGDPRMTFTVFDLDKDPVEQGIELGSFDLVCAFGVLENARHIPRALDRVAALACPGGVVVISEPVGVQWWIMVSQIFMMTRPEPSSRPEGVLFPDGAWWAAHIGASTGSDVALTPAADSVLAPEGFGLFASRVGCSAVDCQAQDQSILATARQQLPEVMVPVSLRRLPQLPLTPNGKVDRRALVNLTRAQEAGQPVQPKPQESFTCDLTETAATWAQLLTQLWKEHLGSDSELSWAVNPYDLGANSVSAAAVSTQVRDRLGDGVSFEAMLRILLTAPDIAATAIALERLEANSDPTSESASADAGQTQEPVRVISLGEPTAAPAVTTVVFSDSLASADSMRPLLRRLWQHPDAQELFGADSDVRLVEVPDDEWFCSLPAASAIQQIAANVAACLEQTGAQEYCLIGYSFGSLVAIEVARHLIENGHTVRPLGLIDPHVVPAGIHDRLAEVMFITSLGAQTQMLFPDAPPLVALLDSVVSAPAAHPDAAAFFASLDALSEQDRWELYATAVSTSHRRAVCDLQRMWRRYRHTMNSAMEEPADLVVDAVIIQPCDHLGFRPGAHDEFFAVWQERFIGDVHREHVPGNHFTLVTGEFASTTAQALIAGYRALV</sequence>
<dbReference type="GO" id="GO:0008610">
    <property type="term" value="P:lipid biosynthetic process"/>
    <property type="evidence" value="ECO:0007669"/>
    <property type="project" value="UniProtKB-ARBA"/>
</dbReference>
<dbReference type="InterPro" id="IPR020845">
    <property type="entry name" value="AMP-binding_CS"/>
</dbReference>
<dbReference type="InterPro" id="IPR029063">
    <property type="entry name" value="SAM-dependent_MTases_sf"/>
</dbReference>
<dbReference type="Pfam" id="PF18563">
    <property type="entry name" value="TubC_N"/>
    <property type="match status" value="1"/>
</dbReference>
<dbReference type="InterPro" id="IPR006162">
    <property type="entry name" value="Ppantetheine_attach_site"/>
</dbReference>
<dbReference type="Gene3D" id="3.40.50.12780">
    <property type="entry name" value="N-terminal domain of ligase-like"/>
    <property type="match status" value="1"/>
</dbReference>
<proteinExistence type="inferred from homology"/>
<evidence type="ECO:0000259" key="11">
    <source>
        <dbReference type="Pfam" id="PF18563"/>
    </source>
</evidence>
<evidence type="ECO:0000259" key="8">
    <source>
        <dbReference type="Pfam" id="PF00668"/>
    </source>
</evidence>
<dbReference type="Gene3D" id="3.30.300.30">
    <property type="match status" value="2"/>
</dbReference>
<gene>
    <name evidence="12" type="primary">mbtB_3</name>
    <name evidence="12" type="ORF">SAMEA4475696_01592</name>
</gene>
<dbReference type="InterPro" id="IPR001031">
    <property type="entry name" value="Thioesterase"/>
</dbReference>
<feature type="domain" description="TubC N-terminal docking" evidence="11">
    <location>
        <begin position="7"/>
        <end position="54"/>
    </location>
</feature>
<dbReference type="InterPro" id="IPR041464">
    <property type="entry name" value="TubC_N"/>
</dbReference>
<dbReference type="OrthoDB" id="2472181at2"/>
<dbReference type="GO" id="GO:0005737">
    <property type="term" value="C:cytoplasm"/>
    <property type="evidence" value="ECO:0007669"/>
    <property type="project" value="TreeGrafter"/>
</dbReference>
<dbReference type="Proteomes" id="UP000242637">
    <property type="component" value="Chromosome 1"/>
</dbReference>
<dbReference type="RefSeq" id="WP_028327774.1">
    <property type="nucleotide sequence ID" value="NZ_LT906453.1"/>
</dbReference>
<reference evidence="12 13" key="1">
    <citation type="submission" date="2017-06" db="EMBL/GenBank/DDBJ databases">
        <authorList>
            <consortium name="Pathogen Informatics"/>
        </authorList>
    </citation>
    <scope>NUCLEOTIDE SEQUENCE [LARGE SCALE GENOMIC DNA]</scope>
    <source>
        <strain evidence="12 13">NCTC13039</strain>
    </source>
</reference>
<dbReference type="InterPro" id="IPR042099">
    <property type="entry name" value="ANL_N_sf"/>
</dbReference>
<evidence type="ECO:0000259" key="10">
    <source>
        <dbReference type="Pfam" id="PF08242"/>
    </source>
</evidence>
<evidence type="ECO:0000256" key="3">
    <source>
        <dbReference type="ARBA" id="ARBA00007380"/>
    </source>
</evidence>
<dbReference type="Gene3D" id="1.10.10.1830">
    <property type="entry name" value="Non-ribosomal peptide synthase, adenylation domain"/>
    <property type="match status" value="1"/>
</dbReference>
<dbReference type="Pfam" id="PF08242">
    <property type="entry name" value="Methyltransf_12"/>
    <property type="match status" value="1"/>
</dbReference>
<evidence type="ECO:0000256" key="1">
    <source>
        <dbReference type="ARBA" id="ARBA00001957"/>
    </source>
</evidence>
<feature type="domain" description="Methyltransferase type 12" evidence="10">
    <location>
        <begin position="1161"/>
        <end position="1261"/>
    </location>
</feature>
<dbReference type="InterPro" id="IPR029058">
    <property type="entry name" value="AB_hydrolase_fold"/>
</dbReference>
<evidence type="ECO:0000256" key="5">
    <source>
        <dbReference type="ARBA" id="ARBA00022598"/>
    </source>
</evidence>
<dbReference type="InterPro" id="IPR000873">
    <property type="entry name" value="AMP-dep_synth/lig_dom"/>
</dbReference>
<keyword evidence="5 12" id="KW-0436">Ligase</keyword>
<dbReference type="GO" id="GO:0031177">
    <property type="term" value="F:phosphopantetheine binding"/>
    <property type="evidence" value="ECO:0007669"/>
    <property type="project" value="TreeGrafter"/>
</dbReference>
<dbReference type="Gene3D" id="3.40.50.150">
    <property type="entry name" value="Vaccinia Virus protein VP39"/>
    <property type="match status" value="1"/>
</dbReference>
<name>A0A239VLK0_9MICO</name>
<dbReference type="CDD" id="cd02440">
    <property type="entry name" value="AdoMet_MTases"/>
    <property type="match status" value="1"/>
</dbReference>
<dbReference type="Pfam" id="PF00975">
    <property type="entry name" value="Thioesterase"/>
    <property type="match status" value="1"/>
</dbReference>
<dbReference type="InterPro" id="IPR057737">
    <property type="entry name" value="Condensation_MtbB-like"/>
</dbReference>
<feature type="domain" description="Thioesterase" evidence="9">
    <location>
        <begin position="1563"/>
        <end position="1798"/>
    </location>
</feature>
<dbReference type="InterPro" id="IPR013217">
    <property type="entry name" value="Methyltransf_12"/>
</dbReference>
<dbReference type="Gene3D" id="3.30.559.10">
    <property type="entry name" value="Chloramphenicol acetyltransferase-like domain"/>
    <property type="match status" value="1"/>
</dbReference>
<dbReference type="SUPFAM" id="SSF53335">
    <property type="entry name" value="S-adenosyl-L-methionine-dependent methyltransferases"/>
    <property type="match status" value="1"/>
</dbReference>
<protein>
    <recommendedName>
        <fullName evidence="4">Phenyloxazoline synthase MbtB</fullName>
    </recommendedName>
    <alternativeName>
        <fullName evidence="6">Mycobactin synthetase protein B</fullName>
    </alternativeName>
</protein>
<dbReference type="Pfam" id="PF00501">
    <property type="entry name" value="AMP-binding"/>
    <property type="match status" value="1"/>
</dbReference>
<comment type="pathway">
    <text evidence="2">Siderophore biosynthesis; mycobactin biosynthesis.</text>
</comment>
<dbReference type="Gene3D" id="3.40.50.1820">
    <property type="entry name" value="alpha/beta hydrolase"/>
    <property type="match status" value="1"/>
</dbReference>
<dbReference type="FunFam" id="3.30.559.10:FF:000023">
    <property type="entry name" value="Non-ribosomal peptide synthetase"/>
    <property type="match status" value="1"/>
</dbReference>
<dbReference type="Gene3D" id="3.30.559.30">
    <property type="entry name" value="Nonribosomal peptide synthetase, condensation domain"/>
    <property type="match status" value="1"/>
</dbReference>
<dbReference type="SUPFAM" id="SSF56801">
    <property type="entry name" value="Acetyl-CoA synthetase-like"/>
    <property type="match status" value="1"/>
</dbReference>
<dbReference type="Pfam" id="PF00668">
    <property type="entry name" value="Condensation"/>
    <property type="match status" value="1"/>
</dbReference>